<reference evidence="3 4" key="1">
    <citation type="submission" date="2015-02" db="EMBL/GenBank/DDBJ databases">
        <title>Draft genome sequences of ten Microbacterium spp. with emphasis on heavy metal contaminated environments.</title>
        <authorList>
            <person name="Corretto E."/>
        </authorList>
    </citation>
    <scope>NUCLEOTIDE SEQUENCE [LARGE SCALE GENOMIC DNA]</scope>
    <source>
        <strain evidence="3 4">BEL4b</strain>
    </source>
</reference>
<feature type="region of interest" description="Disordered" evidence="1">
    <location>
        <begin position="323"/>
        <end position="375"/>
    </location>
</feature>
<feature type="compositionally biased region" description="Low complexity" evidence="1">
    <location>
        <begin position="348"/>
        <end position="358"/>
    </location>
</feature>
<dbReference type="AlphaFoldDB" id="A0A0F0LCM3"/>
<organism evidence="3 4">
    <name type="scientific">Microbacterium oxydans</name>
    <dbReference type="NCBI Taxonomy" id="82380"/>
    <lineage>
        <taxon>Bacteria</taxon>
        <taxon>Bacillati</taxon>
        <taxon>Actinomycetota</taxon>
        <taxon>Actinomycetes</taxon>
        <taxon>Micrococcales</taxon>
        <taxon>Microbacteriaceae</taxon>
        <taxon>Microbacterium</taxon>
    </lineage>
</organism>
<evidence type="ECO:0000256" key="2">
    <source>
        <dbReference type="SAM" id="Phobius"/>
    </source>
</evidence>
<name>A0A0F0LCM3_9MICO</name>
<dbReference type="EMBL" id="JYIW01000024">
    <property type="protein sequence ID" value="KJL29291.1"/>
    <property type="molecule type" value="Genomic_DNA"/>
</dbReference>
<protein>
    <submittedName>
        <fullName evidence="3">Uncharacterized protein</fullName>
    </submittedName>
</protein>
<evidence type="ECO:0000313" key="4">
    <source>
        <dbReference type="Proteomes" id="UP000033640"/>
    </source>
</evidence>
<dbReference type="PATRIC" id="fig|82380.11.peg.1956"/>
<evidence type="ECO:0000313" key="3">
    <source>
        <dbReference type="EMBL" id="KJL29291.1"/>
    </source>
</evidence>
<accession>A0A0F0LCM3</accession>
<keyword evidence="2" id="KW-0812">Transmembrane</keyword>
<keyword evidence="2" id="KW-1133">Transmembrane helix</keyword>
<proteinExistence type="predicted"/>
<feature type="transmembrane region" description="Helical" evidence="2">
    <location>
        <begin position="85"/>
        <end position="107"/>
    </location>
</feature>
<dbReference type="OrthoDB" id="9885737at2"/>
<evidence type="ECO:0000256" key="1">
    <source>
        <dbReference type="SAM" id="MobiDB-lite"/>
    </source>
</evidence>
<comment type="caution">
    <text evidence="3">The sequence shown here is derived from an EMBL/GenBank/DDBJ whole genome shotgun (WGS) entry which is preliminary data.</text>
</comment>
<gene>
    <name evidence="3" type="ORF">RS83_01920</name>
</gene>
<sequence length="375" mass="39001">MSDDEIFDLDKTRDRARLQEADAAASIGGLDALVGRRRTTRIADGAGHDLPRLVAMVEAAAADRAPMPLVPAPSSTRRPPRRVDWLSVLTGAAAVVAVAVASTFTAVQIANASPAGDAAVLLQSDAESLLSAELGLTASRLRVEGQLQTGLSNAQAFQGALATLAPADDEDPFFDAATVDAANATAAQYIAALQTVALPEELPEWIKPTVDEQSLSSVATAIDEVQARAGLVDGQNSELRSIRQNIENATAGFTAGVDALRAAVGASAQRELDDVSGARQTLRDAVTLAAANVEAADLTTEAGVATLVAYRDAVRALRANQSLAVEEAERQREANANRSTGNRTQTQTPSDPGTETTPPTDPTNPPEQTEPDTVP</sequence>
<dbReference type="RefSeq" id="WP_045279265.1">
    <property type="nucleotide sequence ID" value="NZ_CAKKLT010000023.1"/>
</dbReference>
<dbReference type="Proteomes" id="UP000033640">
    <property type="component" value="Unassembled WGS sequence"/>
</dbReference>
<keyword evidence="2" id="KW-0472">Membrane</keyword>